<evidence type="ECO:0000256" key="1">
    <source>
        <dbReference type="ARBA" id="ARBA00001933"/>
    </source>
</evidence>
<comment type="subunit">
    <text evidence="3">Homodimer.</text>
</comment>
<dbReference type="SUPFAM" id="SSF56752">
    <property type="entry name" value="D-aminoacid aminotransferase-like PLP-dependent enzymes"/>
    <property type="match status" value="1"/>
</dbReference>
<evidence type="ECO:0000256" key="5">
    <source>
        <dbReference type="ARBA" id="ARBA00021779"/>
    </source>
</evidence>
<dbReference type="Gene3D" id="3.30.470.10">
    <property type="match status" value="1"/>
</dbReference>
<dbReference type="InterPro" id="IPR001544">
    <property type="entry name" value="Aminotrans_IV"/>
</dbReference>
<comment type="caution">
    <text evidence="13">The sequence shown here is derived from an EMBL/GenBank/DDBJ whole genome shotgun (WGS) entry which is preliminary data.</text>
</comment>
<keyword evidence="6 13" id="KW-0032">Aminotransferase</keyword>
<comment type="similarity">
    <text evidence="2">Belongs to the class-IV pyridoxal-phosphate-dependent aminotransferase family.</text>
</comment>
<dbReference type="GO" id="GO:0005829">
    <property type="term" value="C:cytosol"/>
    <property type="evidence" value="ECO:0007669"/>
    <property type="project" value="TreeGrafter"/>
</dbReference>
<dbReference type="EMBL" id="RBAH01000042">
    <property type="protein sequence ID" value="RKN64453.1"/>
    <property type="molecule type" value="Genomic_DNA"/>
</dbReference>
<dbReference type="InterPro" id="IPR036038">
    <property type="entry name" value="Aminotransferase-like"/>
</dbReference>
<organism evidence="13 14">
    <name type="scientific">Paenibacillus ginsengarvi</name>
    <dbReference type="NCBI Taxonomy" id="400777"/>
    <lineage>
        <taxon>Bacteria</taxon>
        <taxon>Bacillati</taxon>
        <taxon>Bacillota</taxon>
        <taxon>Bacilli</taxon>
        <taxon>Bacillales</taxon>
        <taxon>Paenibacillaceae</taxon>
        <taxon>Paenibacillus</taxon>
    </lineage>
</organism>
<keyword evidence="14" id="KW-1185">Reference proteome</keyword>
<protein>
    <recommendedName>
        <fullName evidence="5">D-alanine aminotransferase</fullName>
        <ecNumber evidence="4">2.6.1.21</ecNumber>
    </recommendedName>
    <alternativeName>
        <fullName evidence="11">D-amino acid aminotransferase</fullName>
    </alternativeName>
    <alternativeName>
        <fullName evidence="9">D-amino acid transaminase</fullName>
    </alternativeName>
    <alternativeName>
        <fullName evidence="10">D-aspartate aminotransferase</fullName>
    </alternativeName>
</protein>
<accession>A0A3B0AVS0</accession>
<evidence type="ECO:0000256" key="9">
    <source>
        <dbReference type="ARBA" id="ARBA00030138"/>
    </source>
</evidence>
<evidence type="ECO:0000256" key="8">
    <source>
        <dbReference type="ARBA" id="ARBA00022898"/>
    </source>
</evidence>
<keyword evidence="7 13" id="KW-0808">Transferase</keyword>
<evidence type="ECO:0000256" key="2">
    <source>
        <dbReference type="ARBA" id="ARBA00009320"/>
    </source>
</evidence>
<dbReference type="GO" id="GO:0047810">
    <property type="term" value="F:D-alanine-2-oxoglutarate aminotransferase activity"/>
    <property type="evidence" value="ECO:0007669"/>
    <property type="project" value="UniProtKB-EC"/>
</dbReference>
<dbReference type="EC" id="2.6.1.21" evidence="4"/>
<comment type="cofactor">
    <cofactor evidence="1">
        <name>pyridoxal 5'-phosphate</name>
        <dbReference type="ChEBI" id="CHEBI:597326"/>
    </cofactor>
</comment>
<dbReference type="InterPro" id="IPR050571">
    <property type="entry name" value="Class-IV_PLP-Dep_Aminotrnsfr"/>
</dbReference>
<dbReference type="InterPro" id="IPR005784">
    <property type="entry name" value="D_amino_transT"/>
</dbReference>
<dbReference type="RefSeq" id="WP_120751706.1">
    <property type="nucleotide sequence ID" value="NZ_RBAH01000042.1"/>
</dbReference>
<dbReference type="AlphaFoldDB" id="A0A3B0AVS0"/>
<dbReference type="GO" id="GO:0046394">
    <property type="term" value="P:carboxylic acid biosynthetic process"/>
    <property type="evidence" value="ECO:0007669"/>
    <property type="project" value="UniProtKB-ARBA"/>
</dbReference>
<dbReference type="Pfam" id="PF01063">
    <property type="entry name" value="Aminotran_4"/>
    <property type="match status" value="1"/>
</dbReference>
<evidence type="ECO:0000256" key="11">
    <source>
        <dbReference type="ARBA" id="ARBA00033391"/>
    </source>
</evidence>
<dbReference type="Proteomes" id="UP000282311">
    <property type="component" value="Unassembled WGS sequence"/>
</dbReference>
<evidence type="ECO:0000313" key="13">
    <source>
        <dbReference type="EMBL" id="RKN64453.1"/>
    </source>
</evidence>
<evidence type="ECO:0000256" key="4">
    <source>
        <dbReference type="ARBA" id="ARBA00012874"/>
    </source>
</evidence>
<dbReference type="FunFam" id="3.20.10.10:FF:000002">
    <property type="entry name" value="D-alanine aminotransferase"/>
    <property type="match status" value="1"/>
</dbReference>
<reference evidence="13 14" key="1">
    <citation type="journal article" date="2007" name="Int. J. Syst. Evol. Microbiol.">
        <title>Paenibacillus ginsengarvi sp. nov., isolated from soil from ginseng cultivation.</title>
        <authorList>
            <person name="Yoon M.H."/>
            <person name="Ten L.N."/>
            <person name="Im W.T."/>
        </authorList>
    </citation>
    <scope>NUCLEOTIDE SEQUENCE [LARGE SCALE GENOMIC DNA]</scope>
    <source>
        <strain evidence="13 14">KCTC 13059</strain>
    </source>
</reference>
<name>A0A3B0AVS0_9BACL</name>
<evidence type="ECO:0000256" key="3">
    <source>
        <dbReference type="ARBA" id="ARBA00011738"/>
    </source>
</evidence>
<sequence length="281" mass="31199">MIWMDDRFMPESEASVSYLDRGYCFGDGIYEMIRVYGGRLYEPSAHYERLERSAAEIKLSLPYPIEEINRIVLELLKRERLEEGTVYMQITRGVAPRAHGFPAPGTKPVLMAYCGAVKRPVEAMAAGISAITRPDVRWLRCDIKSLNLLGSVLAKQEAVEAGADDVILHRDGIITECSASNLMIVKDGVLLTHPANHLILNGITRAVVLELARKLNIPAIERPFTLQELTAADEAFLTSTIMEVMPIVRIDGSPVGDGLPGSITRKLQRAFEDTIPSPQRR</sequence>
<proteinExistence type="inferred from homology"/>
<dbReference type="PANTHER" id="PTHR42743:SF10">
    <property type="entry name" value="D-ALANINE AMINOTRANSFERASE"/>
    <property type="match status" value="1"/>
</dbReference>
<dbReference type="GO" id="GO:0008652">
    <property type="term" value="P:amino acid biosynthetic process"/>
    <property type="evidence" value="ECO:0007669"/>
    <property type="project" value="UniProtKB-ARBA"/>
</dbReference>
<dbReference type="CDD" id="cd01558">
    <property type="entry name" value="D-AAT_like"/>
    <property type="match status" value="1"/>
</dbReference>
<comment type="catalytic activity">
    <reaction evidence="12">
        <text>D-alanine + 2-oxoglutarate = D-glutamate + pyruvate</text>
        <dbReference type="Rhea" id="RHEA:15869"/>
        <dbReference type="ChEBI" id="CHEBI:15361"/>
        <dbReference type="ChEBI" id="CHEBI:16810"/>
        <dbReference type="ChEBI" id="CHEBI:29986"/>
        <dbReference type="ChEBI" id="CHEBI:57416"/>
        <dbReference type="EC" id="2.6.1.21"/>
    </reaction>
</comment>
<dbReference type="Gene3D" id="3.20.10.10">
    <property type="entry name" value="D-amino Acid Aminotransferase, subunit A, domain 2"/>
    <property type="match status" value="1"/>
</dbReference>
<dbReference type="NCBIfam" id="TIGR01121">
    <property type="entry name" value="D_amino_aminoT"/>
    <property type="match status" value="1"/>
</dbReference>
<dbReference type="InterPro" id="IPR043132">
    <property type="entry name" value="BCAT-like_C"/>
</dbReference>
<evidence type="ECO:0000313" key="14">
    <source>
        <dbReference type="Proteomes" id="UP000282311"/>
    </source>
</evidence>
<dbReference type="InterPro" id="IPR043131">
    <property type="entry name" value="BCAT-like_N"/>
</dbReference>
<gene>
    <name evidence="13" type="primary">dat</name>
    <name evidence="13" type="ORF">D7M11_33900</name>
</gene>
<evidence type="ECO:0000256" key="6">
    <source>
        <dbReference type="ARBA" id="ARBA00022576"/>
    </source>
</evidence>
<dbReference type="OrthoDB" id="9805628at2"/>
<keyword evidence="8" id="KW-0663">Pyridoxal phosphate</keyword>
<evidence type="ECO:0000256" key="10">
    <source>
        <dbReference type="ARBA" id="ARBA00033316"/>
    </source>
</evidence>
<dbReference type="PANTHER" id="PTHR42743">
    <property type="entry name" value="AMINO-ACID AMINOTRANSFERASE"/>
    <property type="match status" value="1"/>
</dbReference>
<evidence type="ECO:0000256" key="12">
    <source>
        <dbReference type="ARBA" id="ARBA00047911"/>
    </source>
</evidence>
<evidence type="ECO:0000256" key="7">
    <source>
        <dbReference type="ARBA" id="ARBA00022679"/>
    </source>
</evidence>
<dbReference type="GO" id="GO:0030170">
    <property type="term" value="F:pyridoxal phosphate binding"/>
    <property type="evidence" value="ECO:0007669"/>
    <property type="project" value="InterPro"/>
</dbReference>
<dbReference type="GO" id="GO:0046416">
    <property type="term" value="P:D-amino acid metabolic process"/>
    <property type="evidence" value="ECO:0007669"/>
    <property type="project" value="InterPro"/>
</dbReference>